<evidence type="ECO:0000259" key="6">
    <source>
        <dbReference type="PROSITE" id="PS50178"/>
    </source>
</evidence>
<dbReference type="Gene3D" id="4.10.860.20">
    <property type="entry name" value="Rabenosyn, Rab binding domain"/>
    <property type="match status" value="1"/>
</dbReference>
<dbReference type="PANTHER" id="PTHR13510">
    <property type="entry name" value="FYVE-FINGER-CONTAINING RAB5 EFFECTOR PROTEIN RABENOSYN-5-RELATED"/>
    <property type="match status" value="1"/>
</dbReference>
<evidence type="ECO:0000256" key="3">
    <source>
        <dbReference type="ARBA" id="ARBA00022833"/>
    </source>
</evidence>
<dbReference type="InterPro" id="IPR013083">
    <property type="entry name" value="Znf_RING/FYVE/PHD"/>
</dbReference>
<dbReference type="AlphaFoldDB" id="A0A409VYZ9"/>
<dbReference type="STRING" id="231916.A0A409VYZ9"/>
<evidence type="ECO:0000256" key="1">
    <source>
        <dbReference type="ARBA" id="ARBA00022723"/>
    </source>
</evidence>
<dbReference type="InterPro" id="IPR021565">
    <property type="entry name" value="Rbsn_Rab-bd"/>
</dbReference>
<dbReference type="Pfam" id="PF01363">
    <property type="entry name" value="FYVE"/>
    <property type="match status" value="1"/>
</dbReference>
<dbReference type="PANTHER" id="PTHR13510:SF44">
    <property type="entry name" value="RABENOSYN-5"/>
    <property type="match status" value="1"/>
</dbReference>
<dbReference type="Proteomes" id="UP000284706">
    <property type="component" value="Unassembled WGS sequence"/>
</dbReference>
<organism evidence="7 8">
    <name type="scientific">Gymnopilus dilepis</name>
    <dbReference type="NCBI Taxonomy" id="231916"/>
    <lineage>
        <taxon>Eukaryota</taxon>
        <taxon>Fungi</taxon>
        <taxon>Dikarya</taxon>
        <taxon>Basidiomycota</taxon>
        <taxon>Agaricomycotina</taxon>
        <taxon>Agaricomycetes</taxon>
        <taxon>Agaricomycetidae</taxon>
        <taxon>Agaricales</taxon>
        <taxon>Agaricineae</taxon>
        <taxon>Hymenogastraceae</taxon>
        <taxon>Gymnopilus</taxon>
    </lineage>
</organism>
<dbReference type="OrthoDB" id="166134at2759"/>
<feature type="compositionally biased region" description="Low complexity" evidence="5">
    <location>
        <begin position="167"/>
        <end position="180"/>
    </location>
</feature>
<dbReference type="EMBL" id="NHYE01005500">
    <property type="protein sequence ID" value="PPQ71492.1"/>
    <property type="molecule type" value="Genomic_DNA"/>
</dbReference>
<gene>
    <name evidence="7" type="ORF">CVT26_011259</name>
</gene>
<evidence type="ECO:0000256" key="2">
    <source>
        <dbReference type="ARBA" id="ARBA00022771"/>
    </source>
</evidence>
<evidence type="ECO:0000256" key="4">
    <source>
        <dbReference type="PROSITE-ProRule" id="PRU00091"/>
    </source>
</evidence>
<evidence type="ECO:0000256" key="5">
    <source>
        <dbReference type="SAM" id="MobiDB-lite"/>
    </source>
</evidence>
<protein>
    <recommendedName>
        <fullName evidence="6">FYVE-type domain-containing protein</fullName>
    </recommendedName>
</protein>
<dbReference type="GO" id="GO:0008270">
    <property type="term" value="F:zinc ion binding"/>
    <property type="evidence" value="ECO:0007669"/>
    <property type="project" value="UniProtKB-KW"/>
</dbReference>
<dbReference type="CDD" id="cd15737">
    <property type="entry name" value="FYVE2_Vac1p_like"/>
    <property type="match status" value="1"/>
</dbReference>
<feature type="compositionally biased region" description="Basic and acidic residues" evidence="5">
    <location>
        <begin position="116"/>
        <end position="132"/>
    </location>
</feature>
<comment type="caution">
    <text evidence="7">The sequence shown here is derived from an EMBL/GenBank/DDBJ whole genome shotgun (WGS) entry which is preliminary data.</text>
</comment>
<feature type="domain" description="FYVE-type" evidence="6">
    <location>
        <begin position="414"/>
        <end position="517"/>
    </location>
</feature>
<dbReference type="SUPFAM" id="SSF57903">
    <property type="entry name" value="FYVE/PHD zinc finger"/>
    <property type="match status" value="1"/>
</dbReference>
<reference evidence="7 8" key="1">
    <citation type="journal article" date="2018" name="Evol. Lett.">
        <title>Horizontal gene cluster transfer increased hallucinogenic mushroom diversity.</title>
        <authorList>
            <person name="Reynolds H.T."/>
            <person name="Vijayakumar V."/>
            <person name="Gluck-Thaler E."/>
            <person name="Korotkin H.B."/>
            <person name="Matheny P.B."/>
            <person name="Slot J.C."/>
        </authorList>
    </citation>
    <scope>NUCLEOTIDE SEQUENCE [LARGE SCALE GENOMIC DNA]</scope>
    <source>
        <strain evidence="7 8">SRW20</strain>
    </source>
</reference>
<keyword evidence="3" id="KW-0862">Zinc</keyword>
<keyword evidence="2 4" id="KW-0863">Zinc-finger</keyword>
<dbReference type="SMART" id="SM00064">
    <property type="entry name" value="FYVE"/>
    <property type="match status" value="1"/>
</dbReference>
<dbReference type="InterPro" id="IPR000306">
    <property type="entry name" value="Znf_FYVE"/>
</dbReference>
<dbReference type="Gene3D" id="3.30.40.10">
    <property type="entry name" value="Zinc/RING finger domain, C3HC4 (zinc finger)"/>
    <property type="match status" value="1"/>
</dbReference>
<dbReference type="InParanoid" id="A0A409VYZ9"/>
<evidence type="ECO:0000313" key="7">
    <source>
        <dbReference type="EMBL" id="PPQ71492.1"/>
    </source>
</evidence>
<dbReference type="PROSITE" id="PS50178">
    <property type="entry name" value="ZF_FYVE"/>
    <property type="match status" value="1"/>
</dbReference>
<dbReference type="InterPro" id="IPR017455">
    <property type="entry name" value="Znf_FYVE-rel"/>
</dbReference>
<keyword evidence="8" id="KW-1185">Reference proteome</keyword>
<feature type="compositionally biased region" description="Polar residues" evidence="5">
    <location>
        <begin position="51"/>
        <end position="100"/>
    </location>
</feature>
<evidence type="ECO:0000313" key="8">
    <source>
        <dbReference type="Proteomes" id="UP000284706"/>
    </source>
</evidence>
<dbReference type="Pfam" id="PF11464">
    <property type="entry name" value="Rbsn"/>
    <property type="match status" value="1"/>
</dbReference>
<feature type="region of interest" description="Disordered" evidence="5">
    <location>
        <begin position="51"/>
        <end position="231"/>
    </location>
</feature>
<dbReference type="SUPFAM" id="SSF140125">
    <property type="entry name" value="Rabenosyn-5 Rab-binding domain-like"/>
    <property type="match status" value="1"/>
</dbReference>
<sequence length="718" mass="78699">MSAPSSPPGSPAYVPYQAYKSKRHSRNLSAPNAHVVPNQVLLKQFSAVETASLSTQPPTVIPGSGSNSVQSYGPRSAGTVSPSPSERESNVSMAASSNVGNDRPTVTPRISTPLERLNDSHDNTLDGARDSVDCFPSPAPSPSHMYSNSRKVTTLRRLHPKRRTVQPSVPASDPSVPSSPLTTTLLGSDLVGTLPSPELMTPVAKSTTPTIPSIEPSPAPLNGPESQAAPSLSQVLPSFPPAGGAVAERSPMSSLSSPLKAAPYRPGFQPRGLYRSLTDDFLAIRKAKRDGDSVTGLKRIERAKLERRLEKLILLHFPHIAGLHDTKEGSRSEERPSLRTVGRDQRRTSSFFDFQSFNHLSLHSPGEIWKGVIAGGLDSTKADIRGKLDVYRSFYVILTLSLAAEQRITPWQDDVNASKCPLCSAVFHPLTNRKHHCRLCGQIICSLPPKSPQRPTPCSVLFIVDSQTCQIEEVDEGVDYGVRRRKQGNLPGSQKDQEEEKFLKGVRICRECRPILLRQKYLQQAQGVPIIVKLYEAGSPIYPNLIALEGDIEESLPKFQELILTLSHNALPTKEASTARKDLLDTFAKYDKLAKQIHALPSPQGPGSSQDRVQTAIFTRANLFLQRKMFPLRSLPTPQSSSRGPMVPQPANLPTEVPSDIDSATAHMLQPLLEQESLLESFITEATNQRKFEDVKTLRGNLVEIRHEIRRLLEGKPS</sequence>
<proteinExistence type="predicted"/>
<accession>A0A409VYZ9</accession>
<name>A0A409VYZ9_9AGAR</name>
<dbReference type="InterPro" id="IPR036531">
    <property type="entry name" value="Rbsn_Rab-bd_sf"/>
</dbReference>
<dbReference type="InterPro" id="IPR011011">
    <property type="entry name" value="Znf_FYVE_PHD"/>
</dbReference>
<keyword evidence="1" id="KW-0479">Metal-binding</keyword>
<dbReference type="InterPro" id="IPR052727">
    <property type="entry name" value="Rab4/Rab5_effector"/>
</dbReference>
<feature type="compositionally biased region" description="Basic residues" evidence="5">
    <location>
        <begin position="153"/>
        <end position="164"/>
    </location>
</feature>